<proteinExistence type="predicted"/>
<dbReference type="Pfam" id="PF03358">
    <property type="entry name" value="FMN_red"/>
    <property type="match status" value="1"/>
</dbReference>
<dbReference type="Proteomes" id="UP001596282">
    <property type="component" value="Unassembled WGS sequence"/>
</dbReference>
<dbReference type="PANTHER" id="PTHR30543:SF21">
    <property type="entry name" value="NAD(P)H-DEPENDENT FMN REDUCTASE LOT6"/>
    <property type="match status" value="1"/>
</dbReference>
<feature type="domain" description="NADPH-dependent FMN reductase-like" evidence="2">
    <location>
        <begin position="1"/>
        <end position="144"/>
    </location>
</feature>
<keyword evidence="4" id="KW-1185">Reference proteome</keyword>
<evidence type="ECO:0000313" key="3">
    <source>
        <dbReference type="EMBL" id="MFC6182321.1"/>
    </source>
</evidence>
<protein>
    <submittedName>
        <fullName evidence="3">NAD(P)H-dependent oxidoreductase</fullName>
    </submittedName>
</protein>
<feature type="region of interest" description="Disordered" evidence="1">
    <location>
        <begin position="375"/>
        <end position="439"/>
    </location>
</feature>
<dbReference type="SUPFAM" id="SSF52218">
    <property type="entry name" value="Flavoproteins"/>
    <property type="match status" value="1"/>
</dbReference>
<dbReference type="Gene3D" id="3.40.50.360">
    <property type="match status" value="1"/>
</dbReference>
<evidence type="ECO:0000313" key="4">
    <source>
        <dbReference type="Proteomes" id="UP001596282"/>
    </source>
</evidence>
<gene>
    <name evidence="3" type="ORF">ACFP5Y_13875</name>
</gene>
<name>A0ABW1S3N1_9LACO</name>
<dbReference type="Pfam" id="PF13596">
    <property type="entry name" value="PAS_10"/>
    <property type="match status" value="1"/>
</dbReference>
<reference evidence="4" key="1">
    <citation type="journal article" date="2019" name="Int. J. Syst. Evol. Microbiol.">
        <title>The Global Catalogue of Microorganisms (GCM) 10K type strain sequencing project: providing services to taxonomists for standard genome sequencing and annotation.</title>
        <authorList>
            <consortium name="The Broad Institute Genomics Platform"/>
            <consortium name="The Broad Institute Genome Sequencing Center for Infectious Disease"/>
            <person name="Wu L."/>
            <person name="Ma J."/>
        </authorList>
    </citation>
    <scope>NUCLEOTIDE SEQUENCE [LARGE SCALE GENOMIC DNA]</scope>
    <source>
        <strain evidence="4">CCM 8933</strain>
    </source>
</reference>
<dbReference type="InterPro" id="IPR050712">
    <property type="entry name" value="NAD(P)H-dep_reductase"/>
</dbReference>
<dbReference type="InterPro" id="IPR029039">
    <property type="entry name" value="Flavoprotein-like_sf"/>
</dbReference>
<evidence type="ECO:0000259" key="2">
    <source>
        <dbReference type="Pfam" id="PF03358"/>
    </source>
</evidence>
<dbReference type="Gene3D" id="3.30.450.20">
    <property type="entry name" value="PAS domain"/>
    <property type="match status" value="1"/>
</dbReference>
<dbReference type="EMBL" id="JBHSSC010000044">
    <property type="protein sequence ID" value="MFC6182321.1"/>
    <property type="molecule type" value="Genomic_DNA"/>
</dbReference>
<organism evidence="3 4">
    <name type="scientific">Lactiplantibacillus daowaiensis</name>
    <dbReference type="NCBI Taxonomy" id="2559918"/>
    <lineage>
        <taxon>Bacteria</taxon>
        <taxon>Bacillati</taxon>
        <taxon>Bacillota</taxon>
        <taxon>Bacilli</taxon>
        <taxon>Lactobacillales</taxon>
        <taxon>Lactobacillaceae</taxon>
        <taxon>Lactiplantibacillus</taxon>
    </lineage>
</organism>
<dbReference type="RefSeq" id="WP_137627565.1">
    <property type="nucleotide sequence ID" value="NZ_BJDJ01000002.1"/>
</dbReference>
<comment type="caution">
    <text evidence="3">The sequence shown here is derived from an EMBL/GenBank/DDBJ whole genome shotgun (WGS) entry which is preliminary data.</text>
</comment>
<accession>A0ABW1S3N1</accession>
<sequence>MKLVGIAGSVADKSYNRMLLKYIASHFSDQVDIELLDINDVPLFNQSDDQTNGDAVQYLNHKIMAADGVIIATPEHNHTITASLKSVIEWLSFNIHPLSGKPVMIVGASYYDQGSSRAQLNLRQILESPGVDAIVMPGNEFLLGDVKEAFDDNQNLKDDRTVSFLKETLTKFMKFVKVINTMNKPEDPGWEAEDLEAKGKVETTVEGVDMHAADWVEKAAEKTHAAEGDDYVKLDRGLLTVNQLNYFLNSMPIELTYADANNQFIYYNHFLEAKDMLASRTPGQAGNPMADCHPKRAIPHVKQVIHMLRSGQTDMFRLPVPGMGPDKYVMHYYKAMHDAQGEYKGINELVLDIMPMIQYYLKHTGQMLVKDPDADTDAVSGASTNVKPEKTDAVSGASSDAEPEKPTVDEVSGASADAEPAPKPTKPDVDEVSGASSNS</sequence>
<dbReference type="PANTHER" id="PTHR30543">
    <property type="entry name" value="CHROMATE REDUCTASE"/>
    <property type="match status" value="1"/>
</dbReference>
<dbReference type="InterPro" id="IPR005025">
    <property type="entry name" value="FMN_Rdtase-like_dom"/>
</dbReference>
<evidence type="ECO:0000256" key="1">
    <source>
        <dbReference type="SAM" id="MobiDB-lite"/>
    </source>
</evidence>